<feature type="transmembrane region" description="Helical" evidence="8">
    <location>
        <begin position="84"/>
        <end position="103"/>
    </location>
</feature>
<gene>
    <name evidence="9" type="ORF">BpHYR1_039313</name>
</gene>
<keyword evidence="6 8" id="KW-0472">Membrane</keyword>
<keyword evidence="10" id="KW-1185">Reference proteome</keyword>
<comment type="subcellular location">
    <subcellularLocation>
        <location evidence="1">Cell membrane</location>
        <topology evidence="1">Multi-pass membrane protein</topology>
    </subcellularLocation>
</comment>
<keyword evidence="7" id="KW-0675">Receptor</keyword>
<feature type="non-terminal residue" evidence="9">
    <location>
        <position position="1"/>
    </location>
</feature>
<accession>A0A3M7QQ81</accession>
<evidence type="ECO:0000256" key="4">
    <source>
        <dbReference type="ARBA" id="ARBA00022692"/>
    </source>
</evidence>
<dbReference type="Proteomes" id="UP000276133">
    <property type="component" value="Unassembled WGS sequence"/>
</dbReference>
<reference evidence="9 10" key="1">
    <citation type="journal article" date="2018" name="Sci. Rep.">
        <title>Genomic signatures of local adaptation to the degree of environmental predictability in rotifers.</title>
        <authorList>
            <person name="Franch-Gras L."/>
            <person name="Hahn C."/>
            <person name="Garcia-Roger E.M."/>
            <person name="Carmona M.J."/>
            <person name="Serra M."/>
            <person name="Gomez A."/>
        </authorList>
    </citation>
    <scope>NUCLEOTIDE SEQUENCE [LARGE SCALE GENOMIC DNA]</scope>
    <source>
        <strain evidence="9">HYR1</strain>
    </source>
</reference>
<dbReference type="PANTHER" id="PTHR21444:SF15">
    <property type="entry name" value="RECEPTOR FOR RETINOL UPTAKE STRA6"/>
    <property type="match status" value="1"/>
</dbReference>
<dbReference type="OrthoDB" id="2376984at2759"/>
<dbReference type="GO" id="GO:0034632">
    <property type="term" value="F:retinol transmembrane transporter activity"/>
    <property type="evidence" value="ECO:0007669"/>
    <property type="project" value="InterPro"/>
</dbReference>
<evidence type="ECO:0000256" key="8">
    <source>
        <dbReference type="SAM" id="Phobius"/>
    </source>
</evidence>
<dbReference type="InterPro" id="IPR026612">
    <property type="entry name" value="STRA6-like"/>
</dbReference>
<dbReference type="GO" id="GO:0005886">
    <property type="term" value="C:plasma membrane"/>
    <property type="evidence" value="ECO:0007669"/>
    <property type="project" value="UniProtKB-SubCell"/>
</dbReference>
<protein>
    <submittedName>
        <fullName evidence="9">Stimulated by retinoic acid protein 6-like protein</fullName>
    </submittedName>
</protein>
<dbReference type="GO" id="GO:0071939">
    <property type="term" value="P:vitamin A import into cell"/>
    <property type="evidence" value="ECO:0007669"/>
    <property type="project" value="TreeGrafter"/>
</dbReference>
<evidence type="ECO:0000256" key="1">
    <source>
        <dbReference type="ARBA" id="ARBA00004651"/>
    </source>
</evidence>
<dbReference type="Pfam" id="PF14752">
    <property type="entry name" value="RBP_receptor"/>
    <property type="match status" value="1"/>
</dbReference>
<keyword evidence="4 8" id="KW-0812">Transmembrane</keyword>
<evidence type="ECO:0000256" key="7">
    <source>
        <dbReference type="ARBA" id="ARBA00023170"/>
    </source>
</evidence>
<keyword evidence="5 8" id="KW-1133">Transmembrane helix</keyword>
<dbReference type="GO" id="GO:0038023">
    <property type="term" value="F:signaling receptor activity"/>
    <property type="evidence" value="ECO:0007669"/>
    <property type="project" value="InterPro"/>
</dbReference>
<evidence type="ECO:0000256" key="3">
    <source>
        <dbReference type="ARBA" id="ARBA00022475"/>
    </source>
</evidence>
<evidence type="ECO:0000256" key="6">
    <source>
        <dbReference type="ARBA" id="ARBA00023136"/>
    </source>
</evidence>
<keyword evidence="3" id="KW-1003">Cell membrane</keyword>
<evidence type="ECO:0000313" key="9">
    <source>
        <dbReference type="EMBL" id="RNA13231.1"/>
    </source>
</evidence>
<keyword evidence="2" id="KW-0813">Transport</keyword>
<dbReference type="STRING" id="10195.A0A3M7QQ81"/>
<evidence type="ECO:0000313" key="10">
    <source>
        <dbReference type="Proteomes" id="UP000276133"/>
    </source>
</evidence>
<evidence type="ECO:0000256" key="5">
    <source>
        <dbReference type="ARBA" id="ARBA00022989"/>
    </source>
</evidence>
<sequence length="314" mass="37573">GYAIGYLLWGYLILFEVSLVSVIIVKFLIRFYFLAENIAKIVLPLLTIYLLKRILIWYLCRYFVTKDDPTHKRFVLKNRKFYFILNHFNFFFDCFLGSFVCFMRMTKSSLAALFFMPRLDYSIFGRFLERKDMGFISYVSFIHMEVNQTHPVKLAFCELLRRSLLQMCHKEPSSKKIRNKWFVFYTLIKNPSLRRMRKGFLFKQSLVPKVETFEHFMRRQKRKIFDEKIKRRSKSVPCITEEILEEEKSILNCRVPPTPPKRNRFINYNKDANLNSTISTENTTISLSSPNRNYQPVFSSSPIASQYKFSNRII</sequence>
<proteinExistence type="predicted"/>
<dbReference type="AlphaFoldDB" id="A0A3M7QQ81"/>
<feature type="transmembrane region" description="Helical" evidence="8">
    <location>
        <begin position="6"/>
        <end position="29"/>
    </location>
</feature>
<evidence type="ECO:0000256" key="2">
    <source>
        <dbReference type="ARBA" id="ARBA00022448"/>
    </source>
</evidence>
<name>A0A3M7QQ81_BRAPC</name>
<organism evidence="9 10">
    <name type="scientific">Brachionus plicatilis</name>
    <name type="common">Marine rotifer</name>
    <name type="synonym">Brachionus muelleri</name>
    <dbReference type="NCBI Taxonomy" id="10195"/>
    <lineage>
        <taxon>Eukaryota</taxon>
        <taxon>Metazoa</taxon>
        <taxon>Spiralia</taxon>
        <taxon>Gnathifera</taxon>
        <taxon>Rotifera</taxon>
        <taxon>Eurotatoria</taxon>
        <taxon>Monogononta</taxon>
        <taxon>Pseudotrocha</taxon>
        <taxon>Ploima</taxon>
        <taxon>Brachionidae</taxon>
        <taxon>Brachionus</taxon>
    </lineage>
</organism>
<feature type="transmembrane region" description="Helical" evidence="8">
    <location>
        <begin position="41"/>
        <end position="64"/>
    </location>
</feature>
<comment type="caution">
    <text evidence="9">The sequence shown here is derived from an EMBL/GenBank/DDBJ whole genome shotgun (WGS) entry which is preliminary data.</text>
</comment>
<dbReference type="PANTHER" id="PTHR21444">
    <property type="entry name" value="COILED-COIL DOMAIN-CONTAINING PROTEIN 180"/>
    <property type="match status" value="1"/>
</dbReference>
<dbReference type="EMBL" id="REGN01005469">
    <property type="protein sequence ID" value="RNA13231.1"/>
    <property type="molecule type" value="Genomic_DNA"/>
</dbReference>